<dbReference type="InterPro" id="IPR024079">
    <property type="entry name" value="MetalloPept_cat_dom_sf"/>
</dbReference>
<evidence type="ECO:0000313" key="2">
    <source>
        <dbReference type="EMBL" id="TNN04965.1"/>
    </source>
</evidence>
<keyword evidence="1" id="KW-1133">Transmembrane helix</keyword>
<accession>A0A4Z2CL78</accession>
<sequence>MNSKKVAIAAGSSIAGALSLMIAAYFMLNNNQDANDPGGTHSGDVYGSSSPNPCDDFYEYACGKWITDNPLSNEIDSITTVPRHSERSMNTSG</sequence>
<evidence type="ECO:0000313" key="3">
    <source>
        <dbReference type="Proteomes" id="UP000311919"/>
    </source>
</evidence>
<keyword evidence="3" id="KW-1185">Reference proteome</keyword>
<dbReference type="GO" id="GO:0008237">
    <property type="term" value="F:metallopeptidase activity"/>
    <property type="evidence" value="ECO:0007669"/>
    <property type="project" value="InterPro"/>
</dbReference>
<dbReference type="OrthoDB" id="6160024at2759"/>
<keyword evidence="1" id="KW-0812">Transmembrane</keyword>
<keyword evidence="1" id="KW-0472">Membrane</keyword>
<name>A0A4Z2CL78_SCHJA</name>
<dbReference type="Proteomes" id="UP000311919">
    <property type="component" value="Unassembled WGS sequence"/>
</dbReference>
<dbReference type="AlphaFoldDB" id="A0A4Z2CL78"/>
<feature type="non-terminal residue" evidence="2">
    <location>
        <position position="93"/>
    </location>
</feature>
<comment type="caution">
    <text evidence="2">The sequence shown here is derived from an EMBL/GenBank/DDBJ whole genome shotgun (WGS) entry which is preliminary data.</text>
</comment>
<feature type="transmembrane region" description="Helical" evidence="1">
    <location>
        <begin position="6"/>
        <end position="28"/>
    </location>
</feature>
<evidence type="ECO:0000256" key="1">
    <source>
        <dbReference type="SAM" id="Phobius"/>
    </source>
</evidence>
<organism evidence="2 3">
    <name type="scientific">Schistosoma japonicum</name>
    <name type="common">Blood fluke</name>
    <dbReference type="NCBI Taxonomy" id="6182"/>
    <lineage>
        <taxon>Eukaryota</taxon>
        <taxon>Metazoa</taxon>
        <taxon>Spiralia</taxon>
        <taxon>Lophotrochozoa</taxon>
        <taxon>Platyhelminthes</taxon>
        <taxon>Trematoda</taxon>
        <taxon>Digenea</taxon>
        <taxon>Strigeidida</taxon>
        <taxon>Schistosomatoidea</taxon>
        <taxon>Schistosomatidae</taxon>
        <taxon>Schistosoma</taxon>
    </lineage>
</organism>
<proteinExistence type="predicted"/>
<protein>
    <submittedName>
        <fullName evidence="2">Neprilysin-2</fullName>
    </submittedName>
</protein>
<reference evidence="2 3" key="1">
    <citation type="submission" date="2019-03" db="EMBL/GenBank/DDBJ databases">
        <title>An improved genome assembly of the fluke Schistosoma japonicum.</title>
        <authorList>
            <person name="Hu W."/>
            <person name="Luo F."/>
            <person name="Yin M."/>
            <person name="Mo X."/>
            <person name="Sun C."/>
            <person name="Wu Q."/>
            <person name="Zhu B."/>
            <person name="Xiang M."/>
            <person name="Wang J."/>
            <person name="Wang Y."/>
            <person name="Zhang T."/>
            <person name="Xu B."/>
            <person name="Zheng H."/>
            <person name="Feng Z."/>
        </authorList>
    </citation>
    <scope>NUCLEOTIDE SEQUENCE [LARGE SCALE GENOMIC DNA]</scope>
    <source>
        <strain evidence="2">HuSjv2</strain>
        <tissue evidence="2">Worms</tissue>
    </source>
</reference>
<dbReference type="Gene3D" id="3.40.390.10">
    <property type="entry name" value="Collagenase (Catalytic Domain)"/>
    <property type="match status" value="1"/>
</dbReference>
<dbReference type="SUPFAM" id="SSF55486">
    <property type="entry name" value="Metalloproteases ('zincins'), catalytic domain"/>
    <property type="match status" value="1"/>
</dbReference>
<gene>
    <name evidence="2" type="ORF">EWB00_009967</name>
</gene>
<dbReference type="EMBL" id="SKCS01000679">
    <property type="protein sequence ID" value="TNN04965.1"/>
    <property type="molecule type" value="Genomic_DNA"/>
</dbReference>